<proteinExistence type="predicted"/>
<sequence length="70" mass="7349">MSELNWQKSSYSEEGSSCVYLAATPNGTILLHESDEPGTILATGATQIRALISTLTDGRSCTPSVSRASS</sequence>
<dbReference type="RefSeq" id="WP_381165654.1">
    <property type="nucleotide sequence ID" value="NZ_JBHSFK010000005.1"/>
</dbReference>
<evidence type="ECO:0000313" key="3">
    <source>
        <dbReference type="Proteomes" id="UP001595839"/>
    </source>
</evidence>
<keyword evidence="3" id="KW-1185">Reference proteome</keyword>
<reference evidence="3" key="1">
    <citation type="journal article" date="2019" name="Int. J. Syst. Evol. Microbiol.">
        <title>The Global Catalogue of Microorganisms (GCM) 10K type strain sequencing project: providing services to taxonomists for standard genome sequencing and annotation.</title>
        <authorList>
            <consortium name="The Broad Institute Genomics Platform"/>
            <consortium name="The Broad Institute Genome Sequencing Center for Infectious Disease"/>
            <person name="Wu L."/>
            <person name="Ma J."/>
        </authorList>
    </citation>
    <scope>NUCLEOTIDE SEQUENCE [LARGE SCALE GENOMIC DNA]</scope>
    <source>
        <strain evidence="3">CGMCC 4.7177</strain>
    </source>
</reference>
<feature type="domain" description="DUF397" evidence="1">
    <location>
        <begin position="4"/>
        <end position="55"/>
    </location>
</feature>
<organism evidence="2 3">
    <name type="scientific">Streptomyces vulcanius</name>
    <dbReference type="NCBI Taxonomy" id="1441876"/>
    <lineage>
        <taxon>Bacteria</taxon>
        <taxon>Bacillati</taxon>
        <taxon>Actinomycetota</taxon>
        <taxon>Actinomycetes</taxon>
        <taxon>Kitasatosporales</taxon>
        <taxon>Streptomycetaceae</taxon>
        <taxon>Streptomyces</taxon>
    </lineage>
</organism>
<protein>
    <submittedName>
        <fullName evidence="2">DUF397 domain-containing protein</fullName>
    </submittedName>
</protein>
<dbReference type="InterPro" id="IPR007278">
    <property type="entry name" value="DUF397"/>
</dbReference>
<dbReference type="Proteomes" id="UP001595839">
    <property type="component" value="Unassembled WGS sequence"/>
</dbReference>
<gene>
    <name evidence="2" type="ORF">ACFPIH_09200</name>
</gene>
<accession>A0ABV9AQH3</accession>
<dbReference type="Pfam" id="PF04149">
    <property type="entry name" value="DUF397"/>
    <property type="match status" value="1"/>
</dbReference>
<comment type="caution">
    <text evidence="2">The sequence shown here is derived from an EMBL/GenBank/DDBJ whole genome shotgun (WGS) entry which is preliminary data.</text>
</comment>
<evidence type="ECO:0000313" key="2">
    <source>
        <dbReference type="EMBL" id="MFC4499706.1"/>
    </source>
</evidence>
<name>A0ABV9AQH3_9ACTN</name>
<dbReference type="EMBL" id="JBHSFK010000005">
    <property type="protein sequence ID" value="MFC4499706.1"/>
    <property type="molecule type" value="Genomic_DNA"/>
</dbReference>
<evidence type="ECO:0000259" key="1">
    <source>
        <dbReference type="Pfam" id="PF04149"/>
    </source>
</evidence>